<name>A0A1E7EN76_9STRA</name>
<dbReference type="FunFam" id="3.80.10.10:FF:000095">
    <property type="entry name" value="LRR receptor-like serine/threonine-protein kinase GSO1"/>
    <property type="match status" value="1"/>
</dbReference>
<dbReference type="SMART" id="SM00369">
    <property type="entry name" value="LRR_TYP"/>
    <property type="match status" value="8"/>
</dbReference>
<dbReference type="InterPro" id="IPR003591">
    <property type="entry name" value="Leu-rich_rpt_typical-subtyp"/>
</dbReference>
<evidence type="ECO:0000256" key="5">
    <source>
        <dbReference type="ARBA" id="ARBA00023136"/>
    </source>
</evidence>
<dbReference type="PANTHER" id="PTHR48054:SF47">
    <property type="entry name" value="OS06G0179800 PROTEIN"/>
    <property type="match status" value="1"/>
</dbReference>
<dbReference type="GO" id="GO:0009653">
    <property type="term" value="P:anatomical structure morphogenesis"/>
    <property type="evidence" value="ECO:0007669"/>
    <property type="project" value="UniProtKB-ARBA"/>
</dbReference>
<keyword evidence="7" id="KW-1133">Transmembrane helix</keyword>
<evidence type="ECO:0008006" key="10">
    <source>
        <dbReference type="Google" id="ProtNLM"/>
    </source>
</evidence>
<evidence type="ECO:0000256" key="4">
    <source>
        <dbReference type="ARBA" id="ARBA00022737"/>
    </source>
</evidence>
<keyword evidence="4" id="KW-0677">Repeat</keyword>
<dbReference type="PANTHER" id="PTHR48054">
    <property type="entry name" value="RECEPTOR KINASE-LIKE PROTEIN XA21"/>
    <property type="match status" value="1"/>
</dbReference>
<evidence type="ECO:0000256" key="3">
    <source>
        <dbReference type="ARBA" id="ARBA00022729"/>
    </source>
</evidence>
<feature type="transmembrane region" description="Helical" evidence="7">
    <location>
        <begin position="183"/>
        <end position="211"/>
    </location>
</feature>
<evidence type="ECO:0000256" key="2">
    <source>
        <dbReference type="ARBA" id="ARBA00022614"/>
    </source>
</evidence>
<feature type="transmembrane region" description="Helical" evidence="7">
    <location>
        <begin position="83"/>
        <end position="103"/>
    </location>
</feature>
<dbReference type="SUPFAM" id="SSF52058">
    <property type="entry name" value="L domain-like"/>
    <property type="match status" value="1"/>
</dbReference>
<comment type="subcellular location">
    <subcellularLocation>
        <location evidence="1">Membrane</location>
    </subcellularLocation>
</comment>
<keyword evidence="2" id="KW-0433">Leucine-rich repeat</keyword>
<dbReference type="OrthoDB" id="204884at2759"/>
<reference evidence="8 9" key="1">
    <citation type="submission" date="2016-09" db="EMBL/GenBank/DDBJ databases">
        <title>Extensive genetic diversity and differential bi-allelic expression allows diatom success in the polar Southern Ocean.</title>
        <authorList>
            <consortium name="DOE Joint Genome Institute"/>
            <person name="Mock T."/>
            <person name="Otillar R.P."/>
            <person name="Strauss J."/>
            <person name="Dupont C."/>
            <person name="Frickenhaus S."/>
            <person name="Maumus F."/>
            <person name="Mcmullan M."/>
            <person name="Sanges R."/>
            <person name="Schmutz J."/>
            <person name="Toseland A."/>
            <person name="Valas R."/>
            <person name="Veluchamy A."/>
            <person name="Ward B.J."/>
            <person name="Allen A."/>
            <person name="Barry K."/>
            <person name="Falciatore A."/>
            <person name="Ferrante M."/>
            <person name="Fortunato A.E."/>
            <person name="Gloeckner G."/>
            <person name="Gruber A."/>
            <person name="Hipkin R."/>
            <person name="Janech M."/>
            <person name="Kroth P."/>
            <person name="Leese F."/>
            <person name="Lindquist E."/>
            <person name="Lyon B.R."/>
            <person name="Martin J."/>
            <person name="Mayer C."/>
            <person name="Parker M."/>
            <person name="Quesneville H."/>
            <person name="Raymond J."/>
            <person name="Uhlig C."/>
            <person name="Valentin K.U."/>
            <person name="Worden A.Z."/>
            <person name="Armbrust E.V."/>
            <person name="Bowler C."/>
            <person name="Green B."/>
            <person name="Moulton V."/>
            <person name="Van Oosterhout C."/>
            <person name="Grigoriev I."/>
        </authorList>
    </citation>
    <scope>NUCLEOTIDE SEQUENCE [LARGE SCALE GENOMIC DNA]</scope>
    <source>
        <strain evidence="8 9">CCMP1102</strain>
    </source>
</reference>
<dbReference type="Gene3D" id="3.80.10.10">
    <property type="entry name" value="Ribonuclease Inhibitor"/>
    <property type="match status" value="2"/>
</dbReference>
<gene>
    <name evidence="8" type="ORF">FRACYDRAFT_251379</name>
</gene>
<keyword evidence="3" id="KW-0732">Signal</keyword>
<dbReference type="Pfam" id="PF00560">
    <property type="entry name" value="LRR_1"/>
    <property type="match status" value="8"/>
</dbReference>
<organism evidence="8 9">
    <name type="scientific">Fragilariopsis cylindrus CCMP1102</name>
    <dbReference type="NCBI Taxonomy" id="635003"/>
    <lineage>
        <taxon>Eukaryota</taxon>
        <taxon>Sar</taxon>
        <taxon>Stramenopiles</taxon>
        <taxon>Ochrophyta</taxon>
        <taxon>Bacillariophyta</taxon>
        <taxon>Bacillariophyceae</taxon>
        <taxon>Bacillariophycidae</taxon>
        <taxon>Bacillariales</taxon>
        <taxon>Bacillariaceae</taxon>
        <taxon>Fragilariopsis</taxon>
    </lineage>
</organism>
<dbReference type="EMBL" id="KV784387">
    <property type="protein sequence ID" value="OEU07266.1"/>
    <property type="molecule type" value="Genomic_DNA"/>
</dbReference>
<dbReference type="FunFam" id="3.80.10.10:FF:000400">
    <property type="entry name" value="Nuclear pore complex protein NUP107"/>
    <property type="match status" value="1"/>
</dbReference>
<proteinExistence type="predicted"/>
<evidence type="ECO:0000313" key="9">
    <source>
        <dbReference type="Proteomes" id="UP000095751"/>
    </source>
</evidence>
<dbReference type="InterPro" id="IPR052592">
    <property type="entry name" value="LRR-RLK"/>
</dbReference>
<dbReference type="InterPro" id="IPR001611">
    <property type="entry name" value="Leu-rich_rpt"/>
</dbReference>
<evidence type="ECO:0000256" key="1">
    <source>
        <dbReference type="ARBA" id="ARBA00004370"/>
    </source>
</evidence>
<dbReference type="KEGG" id="fcy:FRACYDRAFT_251379"/>
<protein>
    <recommendedName>
        <fullName evidence="10">L domain-like protein</fullName>
    </recommendedName>
</protein>
<evidence type="ECO:0000313" key="8">
    <source>
        <dbReference type="EMBL" id="OEU07266.1"/>
    </source>
</evidence>
<feature type="transmembrane region" description="Helical" evidence="7">
    <location>
        <begin position="270"/>
        <end position="293"/>
    </location>
</feature>
<evidence type="ECO:0000256" key="6">
    <source>
        <dbReference type="SAM" id="MobiDB-lite"/>
    </source>
</evidence>
<dbReference type="Proteomes" id="UP000095751">
    <property type="component" value="Unassembled WGS sequence"/>
</dbReference>
<accession>A0A1E7EN76</accession>
<dbReference type="GO" id="GO:0016020">
    <property type="term" value="C:membrane"/>
    <property type="evidence" value="ECO:0007669"/>
    <property type="project" value="UniProtKB-SubCell"/>
</dbReference>
<evidence type="ECO:0000256" key="7">
    <source>
        <dbReference type="SAM" id="Phobius"/>
    </source>
</evidence>
<feature type="compositionally biased region" description="Basic and acidic residues" evidence="6">
    <location>
        <begin position="1"/>
        <end position="36"/>
    </location>
</feature>
<dbReference type="InParanoid" id="A0A1E7EN76"/>
<dbReference type="AlphaFoldDB" id="A0A1E7EN76"/>
<sequence length="1134" mass="127013">MERERIVREDRREMKRQEREAKAEEKREEREAKAEGSNKNVAEQPVLYNNEDDGSSSTFSSKPYPADTYSFLCLYGPVKNPGYFSYGLMVYLFQMTFLVLMVLSVTHPDWSSNGEGDNPDGGRGSIFARIAAFVPSHVSPLVRATQITATLSYVIFADSTVLDVVTAVELFPRFNQATSDDKLGCMIFASILRLSQGIFAITVTLLLIVTSSTTIEIILNFTAINFISTLDNVGFKIIKWGKYGPKFEEEAKRIEKLPLPRCIYRKYKHVRYLCTIIPVGVILLSLICFMIILQESNNHWVTKIFRVQFQDKEQGLQAYNGCYQKNEDAINRYEGFRRKSYESFGYNSESAKFGYCIDDRRWILFNGNNTNACEARGNDNELARSSKTDTFDFSTMFEEQWYTSSNTPLNLYFVEETGDIELNMTTCSSFINDGNCDSFFNEFDFQYDGGDCCAATCSGSNCGIGSLKNAFGATNKVTSGDGFPNCVDPDMVPITIRLDNIIRSSGIVELEPVKPLLFIDCDGSNVLNIYVDKSMENQTETIMVNDGADCTMTIRNESSNDSPIWYADYTILHGDEKSIESNSIVVTQSSSAKESTYDFKRTPECYFEKLSDYTDSLTVYTGINYDPTAKAIDWLMNDESENSMCEDPSILERYALAVIYFAAYNSSDYTLISTTRHCVWPSITCDEGAVIRLYMINKALIGSIASEIGMLISLRYLYLSLNALTGTIPSEIGLLTSLEKLYLEKNELTGSIPSEIGLLTSLEKLYLDLNKLTGTISREIGLLTSLKHLYLSLNAFTGTIPSEIGLMERFSQKFMYRYPMVPRGIQTLSLAYNTLTGKIPSEIGLLTSLEKFYLDLNKLTGTIPSEIGLLTSLRYLYLSLNALTGTIPSEIGLLTQLETLSLENNELNGSIPSEIGLLTSLEKLYLDLNELTGTIPSEIGLLTSLENLDLSQNAFTGPIPSEIGLMTSLFTLYLESNELTGPIPSEIGLLTSLYDSNFVDDEEDNNLDVKDVDVIDVDVVDVDVIDVDVDLLNSVGEIIIRMEQIHEIVKKFPLQQFHVEEDEYLLPSRPIVIVTADLISIYTKGVAKVTVSATGIEDCKDQELLPVFIKCSNDIAHIVLIHPNYNLFPHDYLP</sequence>
<keyword evidence="5 7" id="KW-0472">Membrane</keyword>
<keyword evidence="9" id="KW-1185">Reference proteome</keyword>
<keyword evidence="7" id="KW-0812">Transmembrane</keyword>
<dbReference type="InterPro" id="IPR032675">
    <property type="entry name" value="LRR_dom_sf"/>
</dbReference>
<feature type="region of interest" description="Disordered" evidence="6">
    <location>
        <begin position="1"/>
        <end position="60"/>
    </location>
</feature>